<gene>
    <name evidence="4" type="ORF">ACFPCV_00655</name>
</gene>
<dbReference type="InterPro" id="IPR011099">
    <property type="entry name" value="Glyco_hydro_67_C"/>
</dbReference>
<dbReference type="Proteomes" id="UP001595859">
    <property type="component" value="Unassembled WGS sequence"/>
</dbReference>
<feature type="transmembrane region" description="Helical" evidence="2">
    <location>
        <begin position="953"/>
        <end position="981"/>
    </location>
</feature>
<evidence type="ECO:0000259" key="3">
    <source>
        <dbReference type="Pfam" id="PF07477"/>
    </source>
</evidence>
<keyword evidence="2" id="KW-1133">Transmembrane helix</keyword>
<keyword evidence="2" id="KW-0812">Transmembrane</keyword>
<dbReference type="SUPFAM" id="SSF51445">
    <property type="entry name" value="(Trans)glycosidases"/>
    <property type="match status" value="1"/>
</dbReference>
<accession>A0ABV9RRQ6</accession>
<feature type="transmembrane region" description="Helical" evidence="2">
    <location>
        <begin position="912"/>
        <end position="933"/>
    </location>
</feature>
<evidence type="ECO:0000313" key="4">
    <source>
        <dbReference type="EMBL" id="MFC4851993.1"/>
    </source>
</evidence>
<protein>
    <recommendedName>
        <fullName evidence="3">Glycosyl hydrolase family 67 C-terminal domain-containing protein</fullName>
    </recommendedName>
</protein>
<dbReference type="Pfam" id="PF07477">
    <property type="entry name" value="Glyco_hydro_67C"/>
    <property type="match status" value="1"/>
</dbReference>
<sequence>MRGDRLRWWRVPVVVAVLLGLGGVVAWQVNDALGLSVRDVDVPVENLTAAPPRAAVPPPAVTGIVVPADARVRRAAGEVADAFAARGVPAPAIGAAATGPALRVRVEPGFAGGPQAYRIDRAGAGMDVVAGTVAGAAAGLYTIADRVRSGAAVEADGRVVAPRLGLRLTDLGGVGLPEDPARYRTGDYSLNSDVVGDAILPGAPYVDAAAVDRIAAQFRAHVDHSLALGYNAVVIPGFLEYVTFRGLDVYPDGDPHVARAEAMTAAFGPVWRYAADMGMRVYLSTDMLALSPPLRSYLERTVGGLDTEDARLWRIYQAGLTELFDRLPFAAGLMVRIGEGGAVYQLPGWDYTSQIAVTTPAAVQAMLRAFLAVADRTGTEVVFRSWSVGIGAVGRLHTSRDAYLEVLGGLRDDRLIVSTKYSLGDFYSHLPLNDTLLVGEHRRIVEFQSRREFEGLGALPNDLGVLHQQALRRFLAGNPHVEGVWTWAQGGGPLLAGPRSLTLRAGFWELYDLNTYVTGRLARDPDLDPAQATADWARRTFSDDPATVAAIGKAMALSRDAVTTGLYIGPYAEKGVRALGLEPPPMMWIFEWDILTGDSAALGTIYAVGRDRVDEAVREGDDAVRDARRMRDLVAGTDPATWRDPVARKRFLDTLDYQVDLFTTLGAYRTTVLRHVQWLDTGSAAAAAAWHAAADRYALASAEHVRRYGADLDLPAFNLTAAGLGLERAARDEPMAWLARGLLAAVGATLAVGALWRRPVAVRALWLGATRPWRLGDAGLEPARADRVLVLAIPAVAIVASRAVLTWFAAPAHLVLVLGAWVLFGVVLALLVRPADPFVVAAAVGGLALLRTVLLLAALAVRGPGHYWFDFWTDPVARSAYVTVAFAAFLGVFVVAHVALRTGMGGRAATGRVLVAAGTPPLVLGGLVAVIGLERALTLWNDQLALLPWGLSRILGITVHLGIPAELPLVVAGAGAALVLAGTLIRFRSTPAVSSVP</sequence>
<feature type="transmembrane region" description="Helical" evidence="2">
    <location>
        <begin position="814"/>
        <end position="832"/>
    </location>
</feature>
<feature type="transmembrane region" description="Helical" evidence="2">
    <location>
        <begin position="880"/>
        <end position="900"/>
    </location>
</feature>
<feature type="transmembrane region" description="Helical" evidence="2">
    <location>
        <begin position="737"/>
        <end position="756"/>
    </location>
</feature>
<dbReference type="InterPro" id="IPR029018">
    <property type="entry name" value="Hex-like_dom2"/>
</dbReference>
<dbReference type="InterPro" id="IPR017853">
    <property type="entry name" value="GH"/>
</dbReference>
<feature type="domain" description="Glycosyl hydrolase family 67 C-terminal" evidence="3">
    <location>
        <begin position="512"/>
        <end position="563"/>
    </location>
</feature>
<feature type="transmembrane region" description="Helical" evidence="2">
    <location>
        <begin position="839"/>
        <end position="860"/>
    </location>
</feature>
<dbReference type="Gene3D" id="3.30.379.10">
    <property type="entry name" value="Chitobiase/beta-hexosaminidase domain 2-like"/>
    <property type="match status" value="1"/>
</dbReference>
<organism evidence="4 5">
    <name type="scientific">Actinophytocola glycyrrhizae</name>
    <dbReference type="NCBI Taxonomy" id="2044873"/>
    <lineage>
        <taxon>Bacteria</taxon>
        <taxon>Bacillati</taxon>
        <taxon>Actinomycetota</taxon>
        <taxon>Actinomycetes</taxon>
        <taxon>Pseudonocardiales</taxon>
        <taxon>Pseudonocardiaceae</taxon>
    </lineage>
</organism>
<keyword evidence="5" id="KW-1185">Reference proteome</keyword>
<name>A0ABV9RRQ6_9PSEU</name>
<keyword evidence="2" id="KW-0472">Membrane</keyword>
<feature type="transmembrane region" description="Helical" evidence="2">
    <location>
        <begin position="788"/>
        <end position="808"/>
    </location>
</feature>
<evidence type="ECO:0000313" key="5">
    <source>
        <dbReference type="Proteomes" id="UP001595859"/>
    </source>
</evidence>
<proteinExistence type="predicted"/>
<reference evidence="5" key="1">
    <citation type="journal article" date="2019" name="Int. J. Syst. Evol. Microbiol.">
        <title>The Global Catalogue of Microorganisms (GCM) 10K type strain sequencing project: providing services to taxonomists for standard genome sequencing and annotation.</title>
        <authorList>
            <consortium name="The Broad Institute Genomics Platform"/>
            <consortium name="The Broad Institute Genome Sequencing Center for Infectious Disease"/>
            <person name="Wu L."/>
            <person name="Ma J."/>
        </authorList>
    </citation>
    <scope>NUCLEOTIDE SEQUENCE [LARGE SCALE GENOMIC DNA]</scope>
    <source>
        <strain evidence="5">ZS-22-S1</strain>
    </source>
</reference>
<dbReference type="EMBL" id="JBHSIS010000002">
    <property type="protein sequence ID" value="MFC4851993.1"/>
    <property type="molecule type" value="Genomic_DNA"/>
</dbReference>
<dbReference type="RefSeq" id="WP_378053292.1">
    <property type="nucleotide sequence ID" value="NZ_JBHSIS010000002.1"/>
</dbReference>
<evidence type="ECO:0000256" key="1">
    <source>
        <dbReference type="ARBA" id="ARBA00022801"/>
    </source>
</evidence>
<evidence type="ECO:0000256" key="2">
    <source>
        <dbReference type="SAM" id="Phobius"/>
    </source>
</evidence>
<keyword evidence="1" id="KW-0378">Hydrolase</keyword>
<comment type="caution">
    <text evidence="4">The sequence shown here is derived from an EMBL/GenBank/DDBJ whole genome shotgun (WGS) entry which is preliminary data.</text>
</comment>